<feature type="coiled-coil region" evidence="2">
    <location>
        <begin position="329"/>
        <end position="356"/>
    </location>
</feature>
<evidence type="ECO:0000256" key="1">
    <source>
        <dbReference type="RuleBase" id="RU364024"/>
    </source>
</evidence>
<comment type="caution">
    <text evidence="3">The sequence shown here is derived from an EMBL/GenBank/DDBJ whole genome shotgun (WGS) entry which is preliminary data.</text>
</comment>
<dbReference type="PANTHER" id="PTHR13152:SF0">
    <property type="entry name" value="GENERAL TRANSCRIPTION FACTOR IIH SUBUNIT 4"/>
    <property type="match status" value="1"/>
</dbReference>
<dbReference type="EMBL" id="CAJJDM010000030">
    <property type="protein sequence ID" value="CAD8061041.1"/>
    <property type="molecule type" value="Genomic_DNA"/>
</dbReference>
<name>A0A8S1L204_PARPR</name>
<dbReference type="AlphaFoldDB" id="A0A8S1L204"/>
<dbReference type="PANTHER" id="PTHR13152">
    <property type="entry name" value="TFIIH, POLYPEPTIDE 4"/>
    <property type="match status" value="1"/>
</dbReference>
<dbReference type="GO" id="GO:0005675">
    <property type="term" value="C:transcription factor TFIIH holo complex"/>
    <property type="evidence" value="ECO:0007669"/>
    <property type="project" value="TreeGrafter"/>
</dbReference>
<dbReference type="Proteomes" id="UP000688137">
    <property type="component" value="Unassembled WGS sequence"/>
</dbReference>
<dbReference type="GO" id="GO:0006289">
    <property type="term" value="P:nucleotide-excision repair"/>
    <property type="evidence" value="ECO:0007669"/>
    <property type="project" value="InterPro"/>
</dbReference>
<dbReference type="GO" id="GO:0000439">
    <property type="term" value="C:transcription factor TFIIH core complex"/>
    <property type="evidence" value="ECO:0007669"/>
    <property type="project" value="InterPro"/>
</dbReference>
<dbReference type="OMA" id="FRIYAYL"/>
<comment type="subcellular location">
    <subcellularLocation>
        <location evidence="1">Nucleus</location>
    </subcellularLocation>
</comment>
<evidence type="ECO:0000313" key="4">
    <source>
        <dbReference type="Proteomes" id="UP000688137"/>
    </source>
</evidence>
<keyword evidence="1" id="KW-0234">DNA repair</keyword>
<keyword evidence="4" id="KW-1185">Reference proteome</keyword>
<dbReference type="GO" id="GO:0003690">
    <property type="term" value="F:double-stranded DNA binding"/>
    <property type="evidence" value="ECO:0007669"/>
    <property type="project" value="TreeGrafter"/>
</dbReference>
<sequence>MSQQLEDFLGCLQLLDTSIYKPQEQACIPVFRSLPPNLRTIIQRMVFFEERKVPESIIQAQNYQQSPNTILDLAIQLKLITKSEERQQQALNSYYYLDSNFQNSLRDSIEGKSKSILTKIGDCTENKEQLKRECSRKWKDLFDLISRRDRSDISCYRQQVRQTLIESKLLERNLGVGFSFILSSTHKQINQILKYYVTKQTSNVVRFILCLSVLDPMKIYQMPNEEWQKNVIKDLQEFGLTHYHEQQMRITFLFWNFLYEPPSVSIGIQCNIIVEANFRIYAYLNSGDHQEEEILCNLLNLFSEIKKRFKILIIADLSESSIRKAVRENLQAKQIIQFLEMNCKQVKQQISTEKQHKNNDELKKRLDFLRVFQEGIPEKAIIPHNVVQQIQYWESFSNIK</sequence>
<protein>
    <recommendedName>
        <fullName evidence="1">General transcription factor IIH subunit 4</fullName>
    </recommendedName>
</protein>
<evidence type="ECO:0000256" key="2">
    <source>
        <dbReference type="SAM" id="Coils"/>
    </source>
</evidence>
<comment type="similarity">
    <text evidence="1">Belongs to the TFB2 family.</text>
</comment>
<organism evidence="3 4">
    <name type="scientific">Paramecium primaurelia</name>
    <dbReference type="NCBI Taxonomy" id="5886"/>
    <lineage>
        <taxon>Eukaryota</taxon>
        <taxon>Sar</taxon>
        <taxon>Alveolata</taxon>
        <taxon>Ciliophora</taxon>
        <taxon>Intramacronucleata</taxon>
        <taxon>Oligohymenophorea</taxon>
        <taxon>Peniculida</taxon>
        <taxon>Parameciidae</taxon>
        <taxon>Paramecium</taxon>
    </lineage>
</organism>
<keyword evidence="2" id="KW-0175">Coiled coil</keyword>
<dbReference type="InterPro" id="IPR004598">
    <property type="entry name" value="TFIIH_p52/Tfb2"/>
</dbReference>
<keyword evidence="1" id="KW-0804">Transcription</keyword>
<proteinExistence type="inferred from homology"/>
<keyword evidence="1" id="KW-0539">Nucleus</keyword>
<dbReference type="Pfam" id="PF03849">
    <property type="entry name" value="Tfb2"/>
    <property type="match status" value="1"/>
</dbReference>
<reference evidence="3" key="1">
    <citation type="submission" date="2021-01" db="EMBL/GenBank/DDBJ databases">
        <authorList>
            <consortium name="Genoscope - CEA"/>
            <person name="William W."/>
        </authorList>
    </citation>
    <scope>NUCLEOTIDE SEQUENCE</scope>
</reference>
<accession>A0A8S1L204</accession>
<comment type="function">
    <text evidence="1">Component of the general transcription and DNA repair factor IIH (TFIIH) core complex which is involved in general and transcription-coupled nucleotide excision repair (NER) of damaged DNA.</text>
</comment>
<gene>
    <name evidence="3" type="ORF">PPRIM_AZ9-3.1.T0310109</name>
</gene>
<keyword evidence="1" id="KW-0805">Transcription regulation</keyword>
<evidence type="ECO:0000313" key="3">
    <source>
        <dbReference type="EMBL" id="CAD8061041.1"/>
    </source>
</evidence>
<dbReference type="GO" id="GO:0001671">
    <property type="term" value="F:ATPase activator activity"/>
    <property type="evidence" value="ECO:0007669"/>
    <property type="project" value="InterPro"/>
</dbReference>
<keyword evidence="1" id="KW-0227">DNA damage</keyword>